<gene>
    <name evidence="3" type="ORF">HZA66_03455</name>
</gene>
<dbReference type="PANTHER" id="PTHR45947:SF3">
    <property type="entry name" value="SULFOQUINOVOSYL TRANSFERASE SQD2"/>
    <property type="match status" value="1"/>
</dbReference>
<dbReference type="Gene3D" id="3.40.50.2000">
    <property type="entry name" value="Glycogen Phosphorylase B"/>
    <property type="match status" value="2"/>
</dbReference>
<accession>A0A933RUJ4</accession>
<dbReference type="GO" id="GO:0016758">
    <property type="term" value="F:hexosyltransferase activity"/>
    <property type="evidence" value="ECO:0007669"/>
    <property type="project" value="TreeGrafter"/>
</dbReference>
<evidence type="ECO:0000259" key="1">
    <source>
        <dbReference type="Pfam" id="PF00534"/>
    </source>
</evidence>
<evidence type="ECO:0000259" key="2">
    <source>
        <dbReference type="Pfam" id="PF13579"/>
    </source>
</evidence>
<evidence type="ECO:0000313" key="3">
    <source>
        <dbReference type="EMBL" id="MBI5128476.1"/>
    </source>
</evidence>
<protein>
    <submittedName>
        <fullName evidence="3">WcaI family glycosyltransferase</fullName>
    </submittedName>
</protein>
<sequence length="437" mass="47698">MKILLVGINYAPDLVGVPKYNTELCEALVDAGHEVRVITAPPYYPAWKVPEEHRALQIRRRSLNGVRVRRVPIYVPSRPGGVNRLLHHLSFALASAIPLFRQALIWRPDVMFAVAPSLMSSALVAVLARHVGARSWLHVQDFEVDAAFNLGLLRAPRLRKTMIAVERKILLAFDRVSSISPQMLNRLSTKGVPADRIRELRNWVDAIGTESQRNSASFRQELGLSEKHFVALYSGTMSHKQGLELIVEAAAALEARLPEVQFVLAGEGPYRETLARIAGGRRNVHFLGLQPNDRFAELLKTANVHLVPQRAEAADLVLPSKLGGIFASGRPVIAMATPGTGLAGEIEGCGVLVPPGDSAALAEAIVDLQQQPELCRRLGESGRKRSLERWDRGGIITQLIGELSNLTKGEAAVAAEAFVQTPPPVAASYDSLNVRRG</sequence>
<dbReference type="Pfam" id="PF13579">
    <property type="entry name" value="Glyco_trans_4_4"/>
    <property type="match status" value="1"/>
</dbReference>
<dbReference type="CDD" id="cd03794">
    <property type="entry name" value="GT4_WbuB-like"/>
    <property type="match status" value="1"/>
</dbReference>
<dbReference type="InterPro" id="IPR028098">
    <property type="entry name" value="Glyco_trans_4-like_N"/>
</dbReference>
<feature type="domain" description="Glycosyltransferase subfamily 4-like N-terminal" evidence="2">
    <location>
        <begin position="16"/>
        <end position="203"/>
    </location>
</feature>
<dbReference type="InterPro" id="IPR050194">
    <property type="entry name" value="Glycosyltransferase_grp1"/>
</dbReference>
<dbReference type="EMBL" id="JACRJB010000010">
    <property type="protein sequence ID" value="MBI5128476.1"/>
    <property type="molecule type" value="Genomic_DNA"/>
</dbReference>
<dbReference type="AlphaFoldDB" id="A0A933RUJ4"/>
<name>A0A933RUJ4_RHOPL</name>
<comment type="caution">
    <text evidence="3">The sequence shown here is derived from an EMBL/GenBank/DDBJ whole genome shotgun (WGS) entry which is preliminary data.</text>
</comment>
<organism evidence="3 4">
    <name type="scientific">Rhodopseudomonas palustris</name>
    <dbReference type="NCBI Taxonomy" id="1076"/>
    <lineage>
        <taxon>Bacteria</taxon>
        <taxon>Pseudomonadati</taxon>
        <taxon>Pseudomonadota</taxon>
        <taxon>Alphaproteobacteria</taxon>
        <taxon>Hyphomicrobiales</taxon>
        <taxon>Nitrobacteraceae</taxon>
        <taxon>Rhodopseudomonas</taxon>
    </lineage>
</organism>
<dbReference type="InterPro" id="IPR001296">
    <property type="entry name" value="Glyco_trans_1"/>
</dbReference>
<dbReference type="Proteomes" id="UP000782519">
    <property type="component" value="Unassembled WGS sequence"/>
</dbReference>
<dbReference type="NCBIfam" id="NF007640">
    <property type="entry name" value="PRK10307.1"/>
    <property type="match status" value="1"/>
</dbReference>
<dbReference type="SUPFAM" id="SSF53756">
    <property type="entry name" value="UDP-Glycosyltransferase/glycogen phosphorylase"/>
    <property type="match status" value="1"/>
</dbReference>
<dbReference type="PANTHER" id="PTHR45947">
    <property type="entry name" value="SULFOQUINOVOSYL TRANSFERASE SQD2"/>
    <property type="match status" value="1"/>
</dbReference>
<dbReference type="Pfam" id="PF00534">
    <property type="entry name" value="Glycos_transf_1"/>
    <property type="match status" value="1"/>
</dbReference>
<feature type="domain" description="Glycosyl transferase family 1" evidence="1">
    <location>
        <begin position="217"/>
        <end position="385"/>
    </location>
</feature>
<reference evidence="3" key="1">
    <citation type="submission" date="2020-07" db="EMBL/GenBank/DDBJ databases">
        <title>Huge and variable diversity of episymbiotic CPR bacteria and DPANN archaea in groundwater ecosystems.</title>
        <authorList>
            <person name="He C.Y."/>
            <person name="Keren R."/>
            <person name="Whittaker M."/>
            <person name="Farag I.F."/>
            <person name="Doudna J."/>
            <person name="Cate J.H.D."/>
            <person name="Banfield J.F."/>
        </authorList>
    </citation>
    <scope>NUCLEOTIDE SEQUENCE</scope>
    <source>
        <strain evidence="3">NC_groundwater_1818_Pr3_B-0.1um_66_35</strain>
    </source>
</reference>
<evidence type="ECO:0000313" key="4">
    <source>
        <dbReference type="Proteomes" id="UP000782519"/>
    </source>
</evidence>
<proteinExistence type="predicted"/>